<dbReference type="KEGG" id="mmes:MMSR116_18095"/>
<dbReference type="OrthoDB" id="7568488at2"/>
<dbReference type="AlphaFoldDB" id="A0A6B9FPC6"/>
<reference evidence="1 2" key="1">
    <citation type="journal article" date="2012" name="Genet. Mol. Biol.">
        <title>Analysis of 16S rRNA and mxaF genes revealing insights into Methylobacterium niche-specific plant association.</title>
        <authorList>
            <person name="Dourado M.N."/>
            <person name="Andreote F.D."/>
            <person name="Dini-Andreote F."/>
            <person name="Conti R."/>
            <person name="Araujo J.M."/>
            <person name="Araujo W.L."/>
        </authorList>
    </citation>
    <scope>NUCLEOTIDE SEQUENCE [LARGE SCALE GENOMIC DNA]</scope>
    <source>
        <strain evidence="1 2">SR1.6/6</strain>
    </source>
</reference>
<proteinExistence type="predicted"/>
<sequence>MTEPKPTFTAQQAALANTALRAALDLPPETFPVAQFVAMISDEIEQMRAAGHSDGAIARIVRESTGGTITAVDIEHHYAPPEARGWAGGRSE</sequence>
<protein>
    <submittedName>
        <fullName evidence="1">Uncharacterized protein</fullName>
    </submittedName>
</protein>
<dbReference type="EMBL" id="CP043538">
    <property type="protein sequence ID" value="QGY03586.1"/>
    <property type="molecule type" value="Genomic_DNA"/>
</dbReference>
<evidence type="ECO:0000313" key="2">
    <source>
        <dbReference type="Proteomes" id="UP000012488"/>
    </source>
</evidence>
<dbReference type="Proteomes" id="UP000012488">
    <property type="component" value="Chromosome"/>
</dbReference>
<reference evidence="1 2" key="2">
    <citation type="journal article" date="2013" name="Genome Announc.">
        <title>Draft Genome Sequence of Methylobacterium mesophilicum Strain SR1.6/6, Isolated from Citrus sinensis.</title>
        <authorList>
            <person name="Marinho Almeida D."/>
            <person name="Dini-Andreote F."/>
            <person name="Camargo Neves A.A."/>
            <person name="Juca Ramos R.T."/>
            <person name="Andreote F.D."/>
            <person name="Carneiro A.R."/>
            <person name="Oliveira de Souza Lima A."/>
            <person name="Caracciolo Gomes de Sa P.H."/>
            <person name="Ribeiro Barbosa M.S."/>
            <person name="Araujo W.L."/>
            <person name="Silva A."/>
        </authorList>
    </citation>
    <scope>NUCLEOTIDE SEQUENCE [LARGE SCALE GENOMIC DNA]</scope>
    <source>
        <strain evidence="1 2">SR1.6/6</strain>
    </source>
</reference>
<evidence type="ECO:0000313" key="1">
    <source>
        <dbReference type="EMBL" id="QGY03586.1"/>
    </source>
</evidence>
<name>A0A6B9FPC6_9HYPH</name>
<gene>
    <name evidence="1" type="ORF">MMSR116_18095</name>
</gene>
<dbReference type="RefSeq" id="WP_010687644.1">
    <property type="nucleotide sequence ID" value="NZ_CP043538.1"/>
</dbReference>
<accession>A0A6B9FPC6</accession>
<organism evidence="1 2">
    <name type="scientific">Methylobacterium mesophilicum SR1.6/6</name>
    <dbReference type="NCBI Taxonomy" id="908290"/>
    <lineage>
        <taxon>Bacteria</taxon>
        <taxon>Pseudomonadati</taxon>
        <taxon>Pseudomonadota</taxon>
        <taxon>Alphaproteobacteria</taxon>
        <taxon>Hyphomicrobiales</taxon>
        <taxon>Methylobacteriaceae</taxon>
        <taxon>Methylobacterium</taxon>
    </lineage>
</organism>